<evidence type="ECO:0008006" key="3">
    <source>
        <dbReference type="Google" id="ProtNLM"/>
    </source>
</evidence>
<gene>
    <name evidence="1" type="ORF">RBU60_06155</name>
</gene>
<keyword evidence="2" id="KW-1185">Reference proteome</keyword>
<accession>A0ABU1A0B6</accession>
<protein>
    <recommendedName>
        <fullName evidence="3">DUF2846 domain-containing protein</fullName>
    </recommendedName>
</protein>
<name>A0ABU1A0B6_9FLAO</name>
<evidence type="ECO:0000313" key="2">
    <source>
        <dbReference type="Proteomes" id="UP001230915"/>
    </source>
</evidence>
<reference evidence="1 2" key="1">
    <citation type="submission" date="2023-08" db="EMBL/GenBank/DDBJ databases">
        <title>Mesonia sp. MT50, isolated from deep-sea sediment of the Mariana Trench.</title>
        <authorList>
            <person name="Fu H."/>
        </authorList>
    </citation>
    <scope>NUCLEOTIDE SEQUENCE [LARGE SCALE GENOMIC DNA]</scope>
    <source>
        <strain evidence="1 2">MT50</strain>
    </source>
</reference>
<proteinExistence type="predicted"/>
<comment type="caution">
    <text evidence="1">The sequence shown here is derived from an EMBL/GenBank/DDBJ whole genome shotgun (WGS) entry which is preliminary data.</text>
</comment>
<evidence type="ECO:0000313" key="1">
    <source>
        <dbReference type="EMBL" id="MDQ7917152.1"/>
    </source>
</evidence>
<sequence>MADLVIRRKKEFTFGLIGVNIYLDNKKIGRIDRGEIKKWNIEEGKHTLFAKGGLVLKSQKITFEAKHNEVFVIEIESFGNGYVKSFLQIKKLEIINK</sequence>
<dbReference type="EMBL" id="JAVHUL010000012">
    <property type="protein sequence ID" value="MDQ7917152.1"/>
    <property type="molecule type" value="Genomic_DNA"/>
</dbReference>
<dbReference type="RefSeq" id="WP_308863864.1">
    <property type="nucleotide sequence ID" value="NZ_JAVHUL010000012.1"/>
</dbReference>
<organism evidence="1 2">
    <name type="scientific">Mesonia profundi</name>
    <dbReference type="NCBI Taxonomy" id="3070998"/>
    <lineage>
        <taxon>Bacteria</taxon>
        <taxon>Pseudomonadati</taxon>
        <taxon>Bacteroidota</taxon>
        <taxon>Flavobacteriia</taxon>
        <taxon>Flavobacteriales</taxon>
        <taxon>Flavobacteriaceae</taxon>
        <taxon>Mesonia</taxon>
    </lineage>
</organism>
<dbReference type="Proteomes" id="UP001230915">
    <property type="component" value="Unassembled WGS sequence"/>
</dbReference>